<protein>
    <submittedName>
        <fullName evidence="2">AlpA family transcriptional regulator</fullName>
    </submittedName>
</protein>
<dbReference type="AlphaFoldDB" id="A0A2A9FBI5"/>
<dbReference type="GO" id="GO:0003677">
    <property type="term" value="F:DNA binding"/>
    <property type="evidence" value="ECO:0007669"/>
    <property type="project" value="InterPro"/>
</dbReference>
<name>A0A2A9FBI5_9PSEU</name>
<sequence>MGALLSAQEVAQYCGVPLKTVYGWNTTGTGPKYYRVGKYVRYRASDVDTWLEEHTVTPRESD</sequence>
<comment type="caution">
    <text evidence="2">The sequence shown here is derived from an EMBL/GenBank/DDBJ whole genome shotgun (WGS) entry which is preliminary data.</text>
</comment>
<dbReference type="InterPro" id="IPR036388">
    <property type="entry name" value="WH-like_DNA-bd_sf"/>
</dbReference>
<dbReference type="SUPFAM" id="SSF46955">
    <property type="entry name" value="Putative DNA-binding domain"/>
    <property type="match status" value="1"/>
</dbReference>
<evidence type="ECO:0000259" key="1">
    <source>
        <dbReference type="Pfam" id="PF12728"/>
    </source>
</evidence>
<dbReference type="InterPro" id="IPR009061">
    <property type="entry name" value="DNA-bd_dom_put_sf"/>
</dbReference>
<dbReference type="Proteomes" id="UP000243542">
    <property type="component" value="Unassembled WGS sequence"/>
</dbReference>
<dbReference type="Pfam" id="PF12728">
    <property type="entry name" value="HTH_17"/>
    <property type="match status" value="1"/>
</dbReference>
<organism evidence="2 3">
    <name type="scientific">Amycolatopsis sulphurea</name>
    <dbReference type="NCBI Taxonomy" id="76022"/>
    <lineage>
        <taxon>Bacteria</taxon>
        <taxon>Bacillati</taxon>
        <taxon>Actinomycetota</taxon>
        <taxon>Actinomycetes</taxon>
        <taxon>Pseudonocardiales</taxon>
        <taxon>Pseudonocardiaceae</taxon>
        <taxon>Amycolatopsis</taxon>
    </lineage>
</organism>
<reference evidence="2 3" key="1">
    <citation type="submission" date="2017-10" db="EMBL/GenBank/DDBJ databases">
        <title>Sequencing the genomes of 1000 actinobacteria strains.</title>
        <authorList>
            <person name="Klenk H.-P."/>
        </authorList>
    </citation>
    <scope>NUCLEOTIDE SEQUENCE [LARGE SCALE GENOMIC DNA]</scope>
    <source>
        <strain evidence="2 3">DSM 46092</strain>
    </source>
</reference>
<keyword evidence="3" id="KW-1185">Reference proteome</keyword>
<dbReference type="Gene3D" id="1.10.10.10">
    <property type="entry name" value="Winged helix-like DNA-binding domain superfamily/Winged helix DNA-binding domain"/>
    <property type="match status" value="1"/>
</dbReference>
<dbReference type="RefSeq" id="WP_098512218.1">
    <property type="nucleotide sequence ID" value="NZ_JBIAKZ010000002.1"/>
</dbReference>
<accession>A0A2A9FBI5</accession>
<proteinExistence type="predicted"/>
<feature type="domain" description="Helix-turn-helix" evidence="1">
    <location>
        <begin position="4"/>
        <end position="54"/>
    </location>
</feature>
<evidence type="ECO:0000313" key="3">
    <source>
        <dbReference type="Proteomes" id="UP000243542"/>
    </source>
</evidence>
<gene>
    <name evidence="2" type="ORF">ATK36_3205</name>
</gene>
<dbReference type="EMBL" id="PDJK01000002">
    <property type="protein sequence ID" value="PFG48131.1"/>
    <property type="molecule type" value="Genomic_DNA"/>
</dbReference>
<dbReference type="InterPro" id="IPR010093">
    <property type="entry name" value="SinI_DNA-bd"/>
</dbReference>
<evidence type="ECO:0000313" key="2">
    <source>
        <dbReference type="EMBL" id="PFG48131.1"/>
    </source>
</evidence>
<dbReference type="InterPro" id="IPR041657">
    <property type="entry name" value="HTH_17"/>
</dbReference>
<dbReference type="NCBIfam" id="TIGR01764">
    <property type="entry name" value="excise"/>
    <property type="match status" value="1"/>
</dbReference>